<dbReference type="SMR" id="A0A6P8JVA1"/>
<dbReference type="GeneID" id="117137176"/>
<gene>
    <name evidence="2" type="primary">LOC117137176</name>
</gene>
<dbReference type="RefSeq" id="XP_033154381.1">
    <property type="nucleotide sequence ID" value="XM_033298490.1"/>
</dbReference>
<name>A0A6P8JVA1_DROMA</name>
<evidence type="ECO:0000313" key="2">
    <source>
        <dbReference type="RefSeq" id="XP_033154381.1"/>
    </source>
</evidence>
<reference evidence="2" key="1">
    <citation type="submission" date="2025-08" db="UniProtKB">
        <authorList>
            <consortium name="RefSeq"/>
        </authorList>
    </citation>
    <scope>IDENTIFICATION</scope>
    <source>
        <strain evidence="2">Mau12</strain>
        <tissue evidence="2">Whole Body</tissue>
    </source>
</reference>
<dbReference type="Proteomes" id="UP000515162">
    <property type="component" value="Chromosome 2R"/>
</dbReference>
<organism evidence="1 2">
    <name type="scientific">Drosophila mauritiana</name>
    <name type="common">Fruit fly</name>
    <dbReference type="NCBI Taxonomy" id="7226"/>
    <lineage>
        <taxon>Eukaryota</taxon>
        <taxon>Metazoa</taxon>
        <taxon>Ecdysozoa</taxon>
        <taxon>Arthropoda</taxon>
        <taxon>Hexapoda</taxon>
        <taxon>Insecta</taxon>
        <taxon>Pterygota</taxon>
        <taxon>Neoptera</taxon>
        <taxon>Endopterygota</taxon>
        <taxon>Diptera</taxon>
        <taxon>Brachycera</taxon>
        <taxon>Muscomorpha</taxon>
        <taxon>Ephydroidea</taxon>
        <taxon>Drosophilidae</taxon>
        <taxon>Drosophila</taxon>
        <taxon>Sophophora</taxon>
    </lineage>
</organism>
<dbReference type="AlphaFoldDB" id="A0A6P8JVA1"/>
<keyword evidence="1" id="KW-1185">Reference proteome</keyword>
<protein>
    <submittedName>
        <fullName evidence="2">Uncharacterized protein LOC117137176</fullName>
    </submittedName>
</protein>
<sequence length="52" mass="5865">MVKSSNPLSIVRSIYNNEFQWMLVKSYGLFFLGVRLAKEFVGVELMPSLGPA</sequence>
<accession>A0A6P8JVA1</accession>
<evidence type="ECO:0000313" key="1">
    <source>
        <dbReference type="Proteomes" id="UP000515162"/>
    </source>
</evidence>
<proteinExistence type="predicted"/>